<keyword evidence="4" id="KW-1185">Reference proteome</keyword>
<dbReference type="RefSeq" id="WP_011735042.1">
    <property type="nucleotide sequence ID" value="NC_008609.1"/>
</dbReference>
<keyword evidence="2" id="KW-1277">Toxin-antitoxin system</keyword>
<evidence type="ECO:0000313" key="4">
    <source>
        <dbReference type="Proteomes" id="UP000006732"/>
    </source>
</evidence>
<dbReference type="KEGG" id="ppd:Ppro_1115"/>
<dbReference type="Pfam" id="PF05016">
    <property type="entry name" value="ParE_toxin"/>
    <property type="match status" value="1"/>
</dbReference>
<dbReference type="NCBIfam" id="TIGR02385">
    <property type="entry name" value="RelE_StbE"/>
    <property type="match status" value="1"/>
</dbReference>
<sequence length="97" mass="11131">MRVEWTTGAQRNLDSIERYIARDNPTAAAKTVLKIVKRTFSQLSTQPSSGKPGRIDGTRELIFTEFPYIVIYTVRQDAVFILRVFHTSQCLENLPEQ</sequence>
<dbReference type="PANTHER" id="PTHR33755">
    <property type="entry name" value="TOXIN PARE1-RELATED"/>
    <property type="match status" value="1"/>
</dbReference>
<dbReference type="STRING" id="338966.Ppro_1115"/>
<evidence type="ECO:0000256" key="2">
    <source>
        <dbReference type="ARBA" id="ARBA00022649"/>
    </source>
</evidence>
<dbReference type="Proteomes" id="UP000006732">
    <property type="component" value="Chromosome"/>
</dbReference>
<comment type="similarity">
    <text evidence="1">Belongs to the RelE toxin family.</text>
</comment>
<dbReference type="AlphaFoldDB" id="A1AN19"/>
<dbReference type="eggNOG" id="COG3668">
    <property type="taxonomic scope" value="Bacteria"/>
</dbReference>
<dbReference type="InterPro" id="IPR007712">
    <property type="entry name" value="RelE/ParE_toxin"/>
</dbReference>
<dbReference type="HOGENOM" id="CLU_147162_11_1_7"/>
<name>A1AN19_PELPD</name>
<dbReference type="PANTHER" id="PTHR33755:SF6">
    <property type="entry name" value="PLASMID STABILIZATION SYSTEM PROTEIN"/>
    <property type="match status" value="1"/>
</dbReference>
<evidence type="ECO:0000256" key="1">
    <source>
        <dbReference type="ARBA" id="ARBA00006226"/>
    </source>
</evidence>
<gene>
    <name evidence="3" type="ordered locus">Ppro_1115</name>
</gene>
<dbReference type="Gene3D" id="3.30.2310.20">
    <property type="entry name" value="RelE-like"/>
    <property type="match status" value="1"/>
</dbReference>
<dbReference type="OrthoDB" id="9798046at2"/>
<protein>
    <submittedName>
        <fullName evidence="3">Addiction module toxin, RelE/StbE family</fullName>
    </submittedName>
</protein>
<dbReference type="EMBL" id="CP000482">
    <property type="protein sequence ID" value="ABK98739.1"/>
    <property type="molecule type" value="Genomic_DNA"/>
</dbReference>
<dbReference type="InterPro" id="IPR035093">
    <property type="entry name" value="RelE/ParE_toxin_dom_sf"/>
</dbReference>
<reference evidence="3 4" key="1">
    <citation type="submission" date="2006-10" db="EMBL/GenBank/DDBJ databases">
        <title>Complete sequence of chromosome of Pelobacter propionicus DSM 2379.</title>
        <authorList>
            <consortium name="US DOE Joint Genome Institute"/>
            <person name="Copeland A."/>
            <person name="Lucas S."/>
            <person name="Lapidus A."/>
            <person name="Barry K."/>
            <person name="Detter J.C."/>
            <person name="Glavina del Rio T."/>
            <person name="Hammon N."/>
            <person name="Israni S."/>
            <person name="Dalin E."/>
            <person name="Tice H."/>
            <person name="Pitluck S."/>
            <person name="Saunders E."/>
            <person name="Brettin T."/>
            <person name="Bruce D."/>
            <person name="Han C."/>
            <person name="Tapia R."/>
            <person name="Schmutz J."/>
            <person name="Larimer F."/>
            <person name="Land M."/>
            <person name="Hauser L."/>
            <person name="Kyrpides N."/>
            <person name="Kim E."/>
            <person name="Lovley D."/>
            <person name="Richardson P."/>
        </authorList>
    </citation>
    <scope>NUCLEOTIDE SEQUENCE [LARGE SCALE GENOMIC DNA]</scope>
    <source>
        <strain evidence="4">DSM 2379 / NBRC 103807 / OttBd1</strain>
    </source>
</reference>
<evidence type="ECO:0000313" key="3">
    <source>
        <dbReference type="EMBL" id="ABK98739.1"/>
    </source>
</evidence>
<proteinExistence type="inferred from homology"/>
<organism evidence="3 4">
    <name type="scientific">Pelobacter propionicus (strain DSM 2379 / NBRC 103807 / OttBd1)</name>
    <dbReference type="NCBI Taxonomy" id="338966"/>
    <lineage>
        <taxon>Bacteria</taxon>
        <taxon>Pseudomonadati</taxon>
        <taxon>Thermodesulfobacteriota</taxon>
        <taxon>Desulfuromonadia</taxon>
        <taxon>Desulfuromonadales</taxon>
        <taxon>Desulfuromonadaceae</taxon>
        <taxon>Pelobacter</taxon>
    </lineage>
</organism>
<dbReference type="InterPro" id="IPR051803">
    <property type="entry name" value="TA_system_RelE-like_toxin"/>
</dbReference>
<accession>A1AN19</accession>